<gene>
    <name evidence="2" type="ORF">P5673_012143</name>
</gene>
<dbReference type="Gene3D" id="3.60.10.10">
    <property type="entry name" value="Endonuclease/exonuclease/phosphatase"/>
    <property type="match status" value="1"/>
</dbReference>
<dbReference type="Proteomes" id="UP001249851">
    <property type="component" value="Unassembled WGS sequence"/>
</dbReference>
<sequence>MDESYRMSVVSQTLYHSKTVAKVATKPKVLVAREKYFSRTGDRMSGNFEPSLVIFVTSLLEDLKVHALSEWNFTSATLNDIRFVFYHNIKDNERNEEVCNGGGVFVAIKSEFVCEEKPTFGRDCEIIWSTVKIGNCKTLHLASYYRPPNSPHDALEQFSDSINCVFESSKHHPNIIVAGDFNLGDINWSAEVPFATNQATSTQHNRLLRITEDFSLTQHVKCLTPPTSGKTLDLLFSSYPHVISDVHSVPGMSDHLAILFHINVKATRSLKPPHKVFDYKRADFEGLRKTMSDCAETFFASAPQNFAVEDNWTLFKTTLTQAMLNYIPQRRSSMK</sequence>
<organism evidence="2 3">
    <name type="scientific">Acropora cervicornis</name>
    <name type="common">Staghorn coral</name>
    <dbReference type="NCBI Taxonomy" id="6130"/>
    <lineage>
        <taxon>Eukaryota</taxon>
        <taxon>Metazoa</taxon>
        <taxon>Cnidaria</taxon>
        <taxon>Anthozoa</taxon>
        <taxon>Hexacorallia</taxon>
        <taxon>Scleractinia</taxon>
        <taxon>Astrocoeniina</taxon>
        <taxon>Acroporidae</taxon>
        <taxon>Acropora</taxon>
    </lineage>
</organism>
<dbReference type="PANTHER" id="PTHR33395">
    <property type="entry name" value="TRANSCRIPTASE, PUTATIVE-RELATED-RELATED"/>
    <property type="match status" value="1"/>
</dbReference>
<dbReference type="PANTHER" id="PTHR33395:SF22">
    <property type="entry name" value="REVERSE TRANSCRIPTASE DOMAIN-CONTAINING PROTEIN"/>
    <property type="match status" value="1"/>
</dbReference>
<reference evidence="2" key="1">
    <citation type="journal article" date="2023" name="G3 (Bethesda)">
        <title>Whole genome assembly and annotation of the endangered Caribbean coral Acropora cervicornis.</title>
        <authorList>
            <person name="Selwyn J.D."/>
            <person name="Vollmer S.V."/>
        </authorList>
    </citation>
    <scope>NUCLEOTIDE SEQUENCE</scope>
    <source>
        <strain evidence="2">K2</strain>
    </source>
</reference>
<proteinExistence type="predicted"/>
<comment type="caution">
    <text evidence="2">The sequence shown here is derived from an EMBL/GenBank/DDBJ whole genome shotgun (WGS) entry which is preliminary data.</text>
</comment>
<name>A0AAD9V8A3_ACRCE</name>
<protein>
    <recommendedName>
        <fullName evidence="1">Endonuclease/exonuclease/phosphatase domain-containing protein</fullName>
    </recommendedName>
</protein>
<dbReference type="SUPFAM" id="SSF56219">
    <property type="entry name" value="DNase I-like"/>
    <property type="match status" value="1"/>
</dbReference>
<dbReference type="GO" id="GO:0003824">
    <property type="term" value="F:catalytic activity"/>
    <property type="evidence" value="ECO:0007669"/>
    <property type="project" value="InterPro"/>
</dbReference>
<accession>A0AAD9V8A3</accession>
<dbReference type="AlphaFoldDB" id="A0AAD9V8A3"/>
<evidence type="ECO:0000313" key="3">
    <source>
        <dbReference type="Proteomes" id="UP001249851"/>
    </source>
</evidence>
<dbReference type="EMBL" id="JARQWQ010000022">
    <property type="protein sequence ID" value="KAK2564662.1"/>
    <property type="molecule type" value="Genomic_DNA"/>
</dbReference>
<evidence type="ECO:0000313" key="2">
    <source>
        <dbReference type="EMBL" id="KAK2564662.1"/>
    </source>
</evidence>
<evidence type="ECO:0000259" key="1">
    <source>
        <dbReference type="Pfam" id="PF14529"/>
    </source>
</evidence>
<dbReference type="InterPro" id="IPR036691">
    <property type="entry name" value="Endo/exonu/phosph_ase_sf"/>
</dbReference>
<dbReference type="GO" id="GO:0031012">
    <property type="term" value="C:extracellular matrix"/>
    <property type="evidence" value="ECO:0007669"/>
    <property type="project" value="TreeGrafter"/>
</dbReference>
<reference evidence="2" key="2">
    <citation type="journal article" date="2023" name="Science">
        <title>Genomic signatures of disease resistance in endangered staghorn corals.</title>
        <authorList>
            <person name="Vollmer S.V."/>
            <person name="Selwyn J.D."/>
            <person name="Despard B.A."/>
            <person name="Roesel C.L."/>
        </authorList>
    </citation>
    <scope>NUCLEOTIDE SEQUENCE</scope>
    <source>
        <strain evidence="2">K2</strain>
    </source>
</reference>
<feature type="domain" description="Endonuclease/exonuclease/phosphatase" evidence="1">
    <location>
        <begin position="140"/>
        <end position="258"/>
    </location>
</feature>
<dbReference type="Pfam" id="PF14529">
    <property type="entry name" value="Exo_endo_phos_2"/>
    <property type="match status" value="1"/>
</dbReference>
<dbReference type="InterPro" id="IPR005135">
    <property type="entry name" value="Endo/exonuclease/phosphatase"/>
</dbReference>
<keyword evidence="3" id="KW-1185">Reference proteome</keyword>